<evidence type="ECO:0000256" key="7">
    <source>
        <dbReference type="ARBA" id="ARBA00023136"/>
    </source>
</evidence>
<evidence type="ECO:0000256" key="5">
    <source>
        <dbReference type="ARBA" id="ARBA00022692"/>
    </source>
</evidence>
<dbReference type="Pfam" id="PF02687">
    <property type="entry name" value="FtsX"/>
    <property type="match status" value="1"/>
</dbReference>
<feature type="domain" description="ABC3 transporter permease C-terminal" evidence="9">
    <location>
        <begin position="279"/>
        <end position="404"/>
    </location>
</feature>
<dbReference type="GO" id="GO:0044874">
    <property type="term" value="P:lipoprotein localization to outer membrane"/>
    <property type="evidence" value="ECO:0007669"/>
    <property type="project" value="TreeGrafter"/>
</dbReference>
<gene>
    <name evidence="11" type="ORF">NBG4_510006</name>
</gene>
<dbReference type="InterPro" id="IPR051447">
    <property type="entry name" value="Lipoprotein-release_system"/>
</dbReference>
<dbReference type="GO" id="GO:0098797">
    <property type="term" value="C:plasma membrane protein complex"/>
    <property type="evidence" value="ECO:0007669"/>
    <property type="project" value="TreeGrafter"/>
</dbReference>
<dbReference type="Pfam" id="PF12704">
    <property type="entry name" value="MacB_PCD"/>
    <property type="match status" value="1"/>
</dbReference>
<evidence type="ECO:0000259" key="9">
    <source>
        <dbReference type="Pfam" id="PF02687"/>
    </source>
</evidence>
<keyword evidence="5 8" id="KW-0812">Transmembrane</keyword>
<dbReference type="PANTHER" id="PTHR30489:SF0">
    <property type="entry name" value="LIPOPROTEIN-RELEASING SYSTEM TRANSMEMBRANE PROTEIN LOLE"/>
    <property type="match status" value="1"/>
</dbReference>
<evidence type="ECO:0000313" key="11">
    <source>
        <dbReference type="EMBL" id="SPQ01358.1"/>
    </source>
</evidence>
<sequence>MNISYTVFIALRYLKSKKRYKGVSVNTAISIGGVAVGVMALLVVLSVMTGFQQDIQKKILGANAHVIIRDYKGVMSADGYEGVAKKLRTEKEVVSFAPFVLGQVMVSYGKRAHGVFLRGIEPASESKTTEILSHIRDGSISGLADESGVPGIILGKELAANLGVFTGEKVNIVSPIGEIGPMGMLPRVKQFRVVAIFEIGMFEYDSNLVLTGVSAAQDFFGMKDQISGVQLKLHDIYRAPQVKKELQEELGFSYQVLDWMQMNKNLFSALKLEKFAMFVILVLIVLVASFNIISNLIMNVIEKSREIAILKAIGATNRGIMTVFMLQGLFIGLIGTVIGITGGYLTGVVLNRYEIIKLPADVYYLSHLPVKMELFDFITVSVSAVIISFLATLYPAWQAAKLNPVEPLRYE</sequence>
<dbReference type="Proteomes" id="UP000245125">
    <property type="component" value="Unassembled WGS sequence"/>
</dbReference>
<feature type="transmembrane region" description="Helical" evidence="8">
    <location>
        <begin position="319"/>
        <end position="345"/>
    </location>
</feature>
<organism evidence="11 12">
    <name type="scientific">Candidatus Sulfobium mesophilum</name>
    <dbReference type="NCBI Taxonomy" id="2016548"/>
    <lineage>
        <taxon>Bacteria</taxon>
        <taxon>Pseudomonadati</taxon>
        <taxon>Nitrospirota</taxon>
        <taxon>Nitrospiria</taxon>
        <taxon>Nitrospirales</taxon>
        <taxon>Nitrospiraceae</taxon>
        <taxon>Candidatus Sulfobium</taxon>
    </lineage>
</organism>
<feature type="transmembrane region" description="Helical" evidence="8">
    <location>
        <begin position="374"/>
        <end position="394"/>
    </location>
</feature>
<evidence type="ECO:0000256" key="6">
    <source>
        <dbReference type="ARBA" id="ARBA00022989"/>
    </source>
</evidence>
<evidence type="ECO:0000256" key="3">
    <source>
        <dbReference type="ARBA" id="ARBA00022448"/>
    </source>
</evidence>
<reference evidence="12" key="1">
    <citation type="submission" date="2018-03" db="EMBL/GenBank/DDBJ databases">
        <authorList>
            <person name="Zecchin S."/>
        </authorList>
    </citation>
    <scope>NUCLEOTIDE SEQUENCE [LARGE SCALE GENOMIC DNA]</scope>
</reference>
<dbReference type="AlphaFoldDB" id="A0A2U3QJ01"/>
<comment type="subcellular location">
    <subcellularLocation>
        <location evidence="1">Cell membrane</location>
        <topology evidence="1">Multi-pass membrane protein</topology>
    </subcellularLocation>
</comment>
<feature type="transmembrane region" description="Helical" evidence="8">
    <location>
        <begin position="275"/>
        <end position="298"/>
    </location>
</feature>
<proteinExistence type="inferred from homology"/>
<dbReference type="GO" id="GO:0042953">
    <property type="term" value="P:lipoprotein transport"/>
    <property type="evidence" value="ECO:0007669"/>
    <property type="project" value="InterPro"/>
</dbReference>
<dbReference type="InterPro" id="IPR025857">
    <property type="entry name" value="MacB_PCD"/>
</dbReference>
<keyword evidence="7 8" id="KW-0472">Membrane</keyword>
<dbReference type="InterPro" id="IPR003838">
    <property type="entry name" value="ABC3_permease_C"/>
</dbReference>
<feature type="domain" description="MacB-like periplasmic core" evidence="10">
    <location>
        <begin position="27"/>
        <end position="248"/>
    </location>
</feature>
<dbReference type="NCBIfam" id="TIGR02212">
    <property type="entry name" value="lolCE"/>
    <property type="match status" value="1"/>
</dbReference>
<feature type="transmembrane region" description="Helical" evidence="8">
    <location>
        <begin position="23"/>
        <end position="48"/>
    </location>
</feature>
<protein>
    <submittedName>
        <fullName evidence="11">ABC transporter</fullName>
    </submittedName>
</protein>
<keyword evidence="3" id="KW-0813">Transport</keyword>
<evidence type="ECO:0000256" key="8">
    <source>
        <dbReference type="SAM" id="Phobius"/>
    </source>
</evidence>
<evidence type="ECO:0000313" key="12">
    <source>
        <dbReference type="Proteomes" id="UP000245125"/>
    </source>
</evidence>
<comment type="similarity">
    <text evidence="2">Belongs to the ABC-4 integral membrane protein family. LolC/E subfamily.</text>
</comment>
<dbReference type="PANTHER" id="PTHR30489">
    <property type="entry name" value="LIPOPROTEIN-RELEASING SYSTEM TRANSMEMBRANE PROTEIN LOLE"/>
    <property type="match status" value="1"/>
</dbReference>
<evidence type="ECO:0000259" key="10">
    <source>
        <dbReference type="Pfam" id="PF12704"/>
    </source>
</evidence>
<evidence type="ECO:0000256" key="4">
    <source>
        <dbReference type="ARBA" id="ARBA00022475"/>
    </source>
</evidence>
<evidence type="ECO:0000256" key="1">
    <source>
        <dbReference type="ARBA" id="ARBA00004651"/>
    </source>
</evidence>
<accession>A0A2U3QJ01</accession>
<evidence type="ECO:0000256" key="2">
    <source>
        <dbReference type="ARBA" id="ARBA00005236"/>
    </source>
</evidence>
<keyword evidence="12" id="KW-1185">Reference proteome</keyword>
<dbReference type="EMBL" id="OUUY01000099">
    <property type="protein sequence ID" value="SPQ01358.1"/>
    <property type="molecule type" value="Genomic_DNA"/>
</dbReference>
<dbReference type="InterPro" id="IPR011925">
    <property type="entry name" value="LolCE_TM"/>
</dbReference>
<keyword evidence="4" id="KW-1003">Cell membrane</keyword>
<keyword evidence="6 8" id="KW-1133">Transmembrane helix</keyword>
<name>A0A2U3QJ01_9BACT</name>